<dbReference type="EMBL" id="BMHT01000007">
    <property type="protein sequence ID" value="GGF21456.1"/>
    <property type="molecule type" value="Genomic_DNA"/>
</dbReference>
<protein>
    <submittedName>
        <fullName evidence="2">Uncharacterized protein</fullName>
    </submittedName>
</protein>
<name>A0ABQ1UKT0_9BACT</name>
<organism evidence="2 3">
    <name type="scientific">Hymenobacter cavernae</name>
    <dbReference type="NCBI Taxonomy" id="2044852"/>
    <lineage>
        <taxon>Bacteria</taxon>
        <taxon>Pseudomonadati</taxon>
        <taxon>Bacteroidota</taxon>
        <taxon>Cytophagia</taxon>
        <taxon>Cytophagales</taxon>
        <taxon>Hymenobacteraceae</taxon>
        <taxon>Hymenobacter</taxon>
    </lineage>
</organism>
<gene>
    <name evidence="2" type="ORF">GCM10011383_36390</name>
</gene>
<proteinExistence type="predicted"/>
<evidence type="ECO:0000313" key="2">
    <source>
        <dbReference type="EMBL" id="GGF21456.1"/>
    </source>
</evidence>
<dbReference type="Proteomes" id="UP000632273">
    <property type="component" value="Unassembled WGS sequence"/>
</dbReference>
<accession>A0ABQ1UKT0</accession>
<keyword evidence="1" id="KW-0472">Membrane</keyword>
<keyword evidence="3" id="KW-1185">Reference proteome</keyword>
<evidence type="ECO:0000313" key="3">
    <source>
        <dbReference type="Proteomes" id="UP000632273"/>
    </source>
</evidence>
<comment type="caution">
    <text evidence="2">The sequence shown here is derived from an EMBL/GenBank/DDBJ whole genome shotgun (WGS) entry which is preliminary data.</text>
</comment>
<keyword evidence="1" id="KW-1133">Transmembrane helix</keyword>
<feature type="transmembrane region" description="Helical" evidence="1">
    <location>
        <begin position="65"/>
        <end position="88"/>
    </location>
</feature>
<feature type="transmembrane region" description="Helical" evidence="1">
    <location>
        <begin position="12"/>
        <end position="31"/>
    </location>
</feature>
<sequence length="91" mass="10023">MEPAKPKSHFGRVLLINLGLVLLLHLGRTLLAPESGIYGALFFLAIVDFMLFLIALISRRGETGLALLLSTLLVFMIGFSDCGTHFHLDVR</sequence>
<reference evidence="3" key="1">
    <citation type="journal article" date="2019" name="Int. J. Syst. Evol. Microbiol.">
        <title>The Global Catalogue of Microorganisms (GCM) 10K type strain sequencing project: providing services to taxonomists for standard genome sequencing and annotation.</title>
        <authorList>
            <consortium name="The Broad Institute Genomics Platform"/>
            <consortium name="The Broad Institute Genome Sequencing Center for Infectious Disease"/>
            <person name="Wu L."/>
            <person name="Ma J."/>
        </authorList>
    </citation>
    <scope>NUCLEOTIDE SEQUENCE [LARGE SCALE GENOMIC DNA]</scope>
    <source>
        <strain evidence="3">CGMCC 1.15197</strain>
    </source>
</reference>
<evidence type="ECO:0000256" key="1">
    <source>
        <dbReference type="SAM" id="Phobius"/>
    </source>
</evidence>
<keyword evidence="1" id="KW-0812">Transmembrane</keyword>
<feature type="transmembrane region" description="Helical" evidence="1">
    <location>
        <begin position="37"/>
        <end position="58"/>
    </location>
</feature>